<dbReference type="Proteomes" id="UP001208938">
    <property type="component" value="Unassembled WGS sequence"/>
</dbReference>
<keyword evidence="2" id="KW-0808">Transferase</keyword>
<evidence type="ECO:0000313" key="2">
    <source>
        <dbReference type="EMBL" id="MCW1934502.1"/>
    </source>
</evidence>
<evidence type="ECO:0000313" key="3">
    <source>
        <dbReference type="Proteomes" id="UP001208938"/>
    </source>
</evidence>
<dbReference type="RefSeq" id="WP_264507288.1">
    <property type="nucleotide sequence ID" value="NZ_JAPDFL010000001.1"/>
</dbReference>
<sequence>MAAARQTRRVAILGTFDVENYGDLLFPLIAQACLAEIGIEIVAVSPTSELTRYRDAIRPISFKELTDTIDSFDAVLIGGGNIIHLHDFGLPTYAASAYPSLWVGATAHAVLHGKAVLWNAPGVLAPRDPGAPPAWLRRVVEAADHFMVRDEASARALAQWSGRRPEVLPDTALDLPRLWSPASLAARFGTVKDSLGVTAQTPVVAVHVKRRSLGALDVARFAAALDAALGQAGAVGILLALGRCHGDHTLVQELHGLIPDRTAPFDEAEALRDVAAVIAGAQVHIGASLHGHITAVAYGTPARLVAVPALHKFMGQAEQTSRQDELAPDWPAALADLPALVTAPRRSLDPAIGTRLHAHWQAVRDLATAEQPRQRRAAVFDDPDPDAALEKVLRVS</sequence>
<dbReference type="Pfam" id="PF04230">
    <property type="entry name" value="PS_pyruv_trans"/>
    <property type="match status" value="1"/>
</dbReference>
<evidence type="ECO:0000259" key="1">
    <source>
        <dbReference type="Pfam" id="PF04230"/>
    </source>
</evidence>
<dbReference type="PANTHER" id="PTHR36836:SF1">
    <property type="entry name" value="COLANIC ACID BIOSYNTHESIS PROTEIN WCAK"/>
    <property type="match status" value="1"/>
</dbReference>
<comment type="caution">
    <text evidence="2">The sequence shown here is derived from an EMBL/GenBank/DDBJ whole genome shotgun (WGS) entry which is preliminary data.</text>
</comment>
<dbReference type="InterPro" id="IPR007345">
    <property type="entry name" value="Polysacch_pyruvyl_Trfase"/>
</dbReference>
<proteinExistence type="predicted"/>
<accession>A0ABT3H404</accession>
<protein>
    <submittedName>
        <fullName evidence="2">Polysaccharide pyruvyl transferase family protein</fullName>
    </submittedName>
</protein>
<name>A0ABT3H404_9RHOB</name>
<gene>
    <name evidence="2" type="ORF">OKW52_20155</name>
</gene>
<feature type="domain" description="Polysaccharide pyruvyl transferase" evidence="1">
    <location>
        <begin position="20"/>
        <end position="306"/>
    </location>
</feature>
<keyword evidence="3" id="KW-1185">Reference proteome</keyword>
<dbReference type="GO" id="GO:0016740">
    <property type="term" value="F:transferase activity"/>
    <property type="evidence" value="ECO:0007669"/>
    <property type="project" value="UniProtKB-KW"/>
</dbReference>
<reference evidence="2 3" key="1">
    <citation type="submission" date="2022-10" db="EMBL/GenBank/DDBJ databases">
        <title>Pararhodobacter sp. nov., isolated from marine algae.</title>
        <authorList>
            <person name="Choi B.J."/>
            <person name="Kim J.M."/>
            <person name="Lee J.K."/>
            <person name="Choi D.G."/>
            <person name="Jeon C.O."/>
        </authorList>
    </citation>
    <scope>NUCLEOTIDE SEQUENCE [LARGE SCALE GENOMIC DNA]</scope>
    <source>
        <strain evidence="2 3">ZQ420</strain>
    </source>
</reference>
<organism evidence="2 3">
    <name type="scientific">Pararhodobacter zhoushanensis</name>
    <dbReference type="NCBI Taxonomy" id="2479545"/>
    <lineage>
        <taxon>Bacteria</taxon>
        <taxon>Pseudomonadati</taxon>
        <taxon>Pseudomonadota</taxon>
        <taxon>Alphaproteobacteria</taxon>
        <taxon>Rhodobacterales</taxon>
        <taxon>Paracoccaceae</taxon>
        <taxon>Pararhodobacter</taxon>
    </lineage>
</organism>
<dbReference type="EMBL" id="JAPDFL010000001">
    <property type="protein sequence ID" value="MCW1934502.1"/>
    <property type="molecule type" value="Genomic_DNA"/>
</dbReference>
<dbReference type="PANTHER" id="PTHR36836">
    <property type="entry name" value="COLANIC ACID BIOSYNTHESIS PROTEIN WCAK"/>
    <property type="match status" value="1"/>
</dbReference>